<dbReference type="SMART" id="SM00228">
    <property type="entry name" value="PDZ"/>
    <property type="match status" value="1"/>
</dbReference>
<reference evidence="5 6" key="1">
    <citation type="journal article" date="2020" name="Harmful Algae">
        <title>Molecular and morphological characterization of a novel dihydroanatoxin-a producing Microcoleus species (cyanobacteria) from the Russian River, California, USA.</title>
        <authorList>
            <person name="Conklin K.Y."/>
            <person name="Stancheva R."/>
            <person name="Otten T.G."/>
            <person name="Fadness R."/>
            <person name="Boyer G.L."/>
            <person name="Read B."/>
            <person name="Zhang X."/>
            <person name="Sheath R.G."/>
        </authorList>
    </citation>
    <scope>NUCLEOTIDE SEQUENCE [LARGE SCALE GENOMIC DNA]</scope>
    <source>
        <strain evidence="5 6">PTRS2</strain>
    </source>
</reference>
<dbReference type="SUPFAM" id="SSF50494">
    <property type="entry name" value="Trypsin-like serine proteases"/>
    <property type="match status" value="1"/>
</dbReference>
<dbReference type="PROSITE" id="PS50106">
    <property type="entry name" value="PDZ"/>
    <property type="match status" value="1"/>
</dbReference>
<evidence type="ECO:0000256" key="1">
    <source>
        <dbReference type="ARBA" id="ARBA00022670"/>
    </source>
</evidence>
<dbReference type="PRINTS" id="PR00834">
    <property type="entry name" value="PROTEASES2C"/>
</dbReference>
<feature type="signal peptide" evidence="3">
    <location>
        <begin position="1"/>
        <end position="20"/>
    </location>
</feature>
<accession>A0ABU8YN51</accession>
<evidence type="ECO:0000313" key="5">
    <source>
        <dbReference type="EMBL" id="MEK0185838.1"/>
    </source>
</evidence>
<dbReference type="PANTHER" id="PTHR43343:SF3">
    <property type="entry name" value="PROTEASE DO-LIKE 8, CHLOROPLASTIC"/>
    <property type="match status" value="1"/>
</dbReference>
<protein>
    <submittedName>
        <fullName evidence="5">Trypsin-like peptidase domain-containing protein</fullName>
    </submittedName>
</protein>
<feature type="chain" id="PRO_5045452615" evidence="3">
    <location>
        <begin position="21"/>
        <end position="336"/>
    </location>
</feature>
<dbReference type="InterPro" id="IPR041489">
    <property type="entry name" value="PDZ_6"/>
</dbReference>
<dbReference type="InterPro" id="IPR001940">
    <property type="entry name" value="Peptidase_S1C"/>
</dbReference>
<name>A0ABU8YN51_9CYAN</name>
<evidence type="ECO:0000313" key="6">
    <source>
        <dbReference type="Proteomes" id="UP001384579"/>
    </source>
</evidence>
<dbReference type="InterPro" id="IPR009003">
    <property type="entry name" value="Peptidase_S1_PA"/>
</dbReference>
<gene>
    <name evidence="5" type="ORF">WMG39_13425</name>
</gene>
<dbReference type="EMBL" id="JBBLXS010000154">
    <property type="protein sequence ID" value="MEK0185838.1"/>
    <property type="molecule type" value="Genomic_DNA"/>
</dbReference>
<evidence type="ECO:0000256" key="2">
    <source>
        <dbReference type="ARBA" id="ARBA00022801"/>
    </source>
</evidence>
<evidence type="ECO:0000259" key="4">
    <source>
        <dbReference type="PROSITE" id="PS50106"/>
    </source>
</evidence>
<dbReference type="Pfam" id="PF13365">
    <property type="entry name" value="Trypsin_2"/>
    <property type="match status" value="1"/>
</dbReference>
<dbReference type="Gene3D" id="2.30.42.10">
    <property type="match status" value="1"/>
</dbReference>
<evidence type="ECO:0000256" key="3">
    <source>
        <dbReference type="SAM" id="SignalP"/>
    </source>
</evidence>
<proteinExistence type="predicted"/>
<organism evidence="5 6">
    <name type="scientific">Microcoleus anatoxicus PTRS2</name>
    <dbReference type="NCBI Taxonomy" id="2705321"/>
    <lineage>
        <taxon>Bacteria</taxon>
        <taxon>Bacillati</taxon>
        <taxon>Cyanobacteriota</taxon>
        <taxon>Cyanophyceae</taxon>
        <taxon>Oscillatoriophycideae</taxon>
        <taxon>Oscillatoriales</taxon>
        <taxon>Microcoleaceae</taxon>
        <taxon>Microcoleus</taxon>
        <taxon>Microcoleus anatoxicus</taxon>
    </lineage>
</organism>
<dbReference type="InterPro" id="IPR001478">
    <property type="entry name" value="PDZ"/>
</dbReference>
<dbReference type="PANTHER" id="PTHR43343">
    <property type="entry name" value="PEPTIDASE S12"/>
    <property type="match status" value="1"/>
</dbReference>
<dbReference type="Pfam" id="PF17820">
    <property type="entry name" value="PDZ_6"/>
    <property type="match status" value="1"/>
</dbReference>
<sequence>MKLQSVIIFPIISLVAIANSACNKLEAAMPLPIAISPAEPILAQNRQTSPQPTIRGDSEQVGIQVYQRALPAFVTINAGGSSGSGSVVRADGLVLTNEHVVRGARQGAVAVVNSNGNRYRGRVLATDVANDLALIQLETNDRFPVIPVAEISGIQVGQRVYAIGSPFGLSGTLTTGILSRIGRNGDLQTDANLNPGNSGGPLLNSQGQLIGVNKAILSPDGRSNSGIGFATSAPVAQRFIQQVIARRSSPETNSSETGSPRRLGVNIDRSNLSIESVERGSVAAVAGLRRGDRLVAVNGSRLRQIDQLLRFLDGGPDTMLLTVERDRQLREVRINF</sequence>
<keyword evidence="1" id="KW-0645">Protease</keyword>
<keyword evidence="3" id="KW-0732">Signal</keyword>
<dbReference type="SUPFAM" id="SSF50156">
    <property type="entry name" value="PDZ domain-like"/>
    <property type="match status" value="1"/>
</dbReference>
<dbReference type="InterPro" id="IPR051201">
    <property type="entry name" value="Chloro_Bact_Ser_Proteases"/>
</dbReference>
<dbReference type="RefSeq" id="WP_340541512.1">
    <property type="nucleotide sequence ID" value="NZ_JBBLXS010000154.1"/>
</dbReference>
<dbReference type="Proteomes" id="UP001384579">
    <property type="component" value="Unassembled WGS sequence"/>
</dbReference>
<keyword evidence="6" id="KW-1185">Reference proteome</keyword>
<dbReference type="InterPro" id="IPR036034">
    <property type="entry name" value="PDZ_sf"/>
</dbReference>
<feature type="domain" description="PDZ" evidence="4">
    <location>
        <begin position="249"/>
        <end position="327"/>
    </location>
</feature>
<comment type="caution">
    <text evidence="5">The sequence shown here is derived from an EMBL/GenBank/DDBJ whole genome shotgun (WGS) entry which is preliminary data.</text>
</comment>
<keyword evidence="2" id="KW-0378">Hydrolase</keyword>
<dbReference type="Gene3D" id="2.40.10.120">
    <property type="match status" value="1"/>
</dbReference>